<evidence type="ECO:0000256" key="3">
    <source>
        <dbReference type="ARBA" id="ARBA00022729"/>
    </source>
</evidence>
<evidence type="ECO:0000256" key="4">
    <source>
        <dbReference type="ARBA" id="ARBA00023088"/>
    </source>
</evidence>
<gene>
    <name evidence="8" type="ORF">B7711_00190</name>
</gene>
<proteinExistence type="predicted"/>
<dbReference type="PROSITE" id="PS50847">
    <property type="entry name" value="GRAM_POS_ANCHORING"/>
    <property type="match status" value="1"/>
</dbReference>
<name>A0ABD6RVF8_STROR</name>
<evidence type="ECO:0000256" key="5">
    <source>
        <dbReference type="SAM" id="MobiDB-lite"/>
    </source>
</evidence>
<keyword evidence="4" id="KW-0572">Peptidoglycan-anchor</keyword>
<dbReference type="Pfam" id="PF00746">
    <property type="entry name" value="Gram_pos_anchor"/>
    <property type="match status" value="1"/>
</dbReference>
<evidence type="ECO:0000256" key="1">
    <source>
        <dbReference type="ARBA" id="ARBA00022512"/>
    </source>
</evidence>
<feature type="compositionally biased region" description="Polar residues" evidence="5">
    <location>
        <begin position="41"/>
        <end position="50"/>
    </location>
</feature>
<comment type="caution">
    <text evidence="8">The sequence shown here is derived from an EMBL/GenBank/DDBJ whole genome shotgun (WGS) entry which is preliminary data.</text>
</comment>
<keyword evidence="6" id="KW-0472">Membrane</keyword>
<feature type="compositionally biased region" description="Polar residues" evidence="5">
    <location>
        <begin position="1"/>
        <end position="16"/>
    </location>
</feature>
<organism evidence="8 9">
    <name type="scientific">Streptococcus oralis subsp. oralis</name>
    <dbReference type="NCBI Taxonomy" id="1891914"/>
    <lineage>
        <taxon>Bacteria</taxon>
        <taxon>Bacillati</taxon>
        <taxon>Bacillota</taxon>
        <taxon>Bacilli</taxon>
        <taxon>Lactobacillales</taxon>
        <taxon>Streptococcaceae</taxon>
        <taxon>Streptococcus</taxon>
    </lineage>
</organism>
<feature type="non-terminal residue" evidence="8">
    <location>
        <position position="1"/>
    </location>
</feature>
<evidence type="ECO:0000256" key="2">
    <source>
        <dbReference type="ARBA" id="ARBA00022525"/>
    </source>
</evidence>
<dbReference type="EMBL" id="NCUU01000008">
    <property type="protein sequence ID" value="ORO75072.1"/>
    <property type="molecule type" value="Genomic_DNA"/>
</dbReference>
<dbReference type="Proteomes" id="UP000193111">
    <property type="component" value="Unassembled WGS sequence"/>
</dbReference>
<protein>
    <recommendedName>
        <fullName evidence="7">Gram-positive cocci surface proteins LPxTG domain-containing protein</fullName>
    </recommendedName>
</protein>
<dbReference type="AlphaFoldDB" id="A0ABD6RVF8"/>
<dbReference type="RefSeq" id="WP_142357798.1">
    <property type="nucleotide sequence ID" value="NZ_NCUU01000008.1"/>
</dbReference>
<evidence type="ECO:0000259" key="7">
    <source>
        <dbReference type="PROSITE" id="PS50847"/>
    </source>
</evidence>
<feature type="domain" description="Gram-positive cocci surface proteins LPxTG" evidence="7">
    <location>
        <begin position="41"/>
        <end position="77"/>
    </location>
</feature>
<keyword evidence="6" id="KW-0812">Transmembrane</keyword>
<feature type="transmembrane region" description="Helical" evidence="6">
    <location>
        <begin position="51"/>
        <end position="69"/>
    </location>
</feature>
<accession>A0ABD6RVF8</accession>
<evidence type="ECO:0000256" key="6">
    <source>
        <dbReference type="SAM" id="Phobius"/>
    </source>
</evidence>
<keyword evidence="1" id="KW-0134">Cell wall</keyword>
<evidence type="ECO:0000313" key="9">
    <source>
        <dbReference type="Proteomes" id="UP000193111"/>
    </source>
</evidence>
<feature type="region of interest" description="Disordered" evidence="5">
    <location>
        <begin position="1"/>
        <end position="51"/>
    </location>
</feature>
<dbReference type="NCBIfam" id="TIGR01167">
    <property type="entry name" value="LPXTG_anchor"/>
    <property type="match status" value="1"/>
</dbReference>
<dbReference type="InterPro" id="IPR019931">
    <property type="entry name" value="LPXTG_anchor"/>
</dbReference>
<reference evidence="8 9" key="1">
    <citation type="journal article" date="2016" name="Eur. J. Clin. Microbiol. Infect. Dis.">
        <title>Whole genome sequencing as a tool for phylogenetic analysis of clinical strains of Mitis group streptococci.</title>
        <authorList>
            <person name="Rasmussen L.H."/>
            <person name="Dargis R."/>
            <person name="Hojholt K."/>
            <person name="Christensen J.J."/>
            <person name="Skovgaard O."/>
            <person name="Justesen U.S."/>
            <person name="Rosenvinge F.S."/>
            <person name="Moser C."/>
            <person name="Lukjancenko O."/>
            <person name="Rasmussen S."/>
            <person name="Nielsen X.C."/>
        </authorList>
    </citation>
    <scope>NUCLEOTIDE SEQUENCE [LARGE SCALE GENOMIC DNA]</scope>
    <source>
        <strain evidence="8 9">RH_5486_10</strain>
    </source>
</reference>
<keyword evidence="2" id="KW-0964">Secreted</keyword>
<keyword evidence="6" id="KW-1133">Transmembrane helix</keyword>
<keyword evidence="3" id="KW-0732">Signal</keyword>
<evidence type="ECO:0000313" key="8">
    <source>
        <dbReference type="EMBL" id="ORO75072.1"/>
    </source>
</evidence>
<sequence>YVNTVNKVAYASNTVRTTTPEPKKPEEPTTPTPNPKGNPTLPQTGTNDSSYMPYLGLAALVGVLGLGQLKRKEDESK</sequence>